<dbReference type="AlphaFoldDB" id="A0A6M2DG72"/>
<protein>
    <submittedName>
        <fullName evidence="1">Putative 28s ribosomal protein s34 mitochondrial</fullName>
    </submittedName>
</protein>
<reference evidence="1" key="1">
    <citation type="submission" date="2020-03" db="EMBL/GenBank/DDBJ databases">
        <title>Transcriptomic Profiling of the Digestive Tract of the Rat Flea, Xenopsylla cheopis, Following Blood Feeding and Infection with Yersinia pestis.</title>
        <authorList>
            <person name="Bland D.M."/>
            <person name="Martens C.A."/>
            <person name="Virtaneva K."/>
            <person name="Kanakabandi K."/>
            <person name="Long D."/>
            <person name="Rosenke R."/>
            <person name="Saturday G.A."/>
            <person name="Hoyt F.H."/>
            <person name="Bruno D.P."/>
            <person name="Ribeiro J.M.C."/>
            <person name="Hinnebusch J."/>
        </authorList>
    </citation>
    <scope>NUCLEOTIDE SEQUENCE</scope>
</reference>
<keyword evidence="1" id="KW-0689">Ribosomal protein</keyword>
<dbReference type="Pfam" id="PF16053">
    <property type="entry name" value="MRP-S34"/>
    <property type="match status" value="1"/>
</dbReference>
<evidence type="ECO:0000313" key="1">
    <source>
        <dbReference type="EMBL" id="NOV45239.1"/>
    </source>
</evidence>
<dbReference type="InterPro" id="IPR032053">
    <property type="entry name" value="Ribosomal_mS34"/>
</dbReference>
<proteinExistence type="predicted"/>
<dbReference type="PANTHER" id="PTHR28589">
    <property type="entry name" value="28S RIBOSOMAL PROTEIN S34, MITOCHONDRIAL"/>
    <property type="match status" value="1"/>
</dbReference>
<dbReference type="GO" id="GO:0005739">
    <property type="term" value="C:mitochondrion"/>
    <property type="evidence" value="ECO:0007669"/>
    <property type="project" value="InterPro"/>
</dbReference>
<name>A0A6M2DG72_XENCH</name>
<dbReference type="PANTHER" id="PTHR28589:SF1">
    <property type="entry name" value="SMALL RIBOSOMAL SUBUNIT PROTEIN MS34"/>
    <property type="match status" value="1"/>
</dbReference>
<dbReference type="EMBL" id="GIIL01001513">
    <property type="protein sequence ID" value="NOV45239.1"/>
    <property type="molecule type" value="Transcribed_RNA"/>
</dbReference>
<dbReference type="GO" id="GO:0005840">
    <property type="term" value="C:ribosome"/>
    <property type="evidence" value="ECO:0007669"/>
    <property type="project" value="UniProtKB-KW"/>
</dbReference>
<organism evidence="1">
    <name type="scientific">Xenopsylla cheopis</name>
    <name type="common">Oriental rat flea</name>
    <name type="synonym">Pulex cheopis</name>
    <dbReference type="NCBI Taxonomy" id="163159"/>
    <lineage>
        <taxon>Eukaryota</taxon>
        <taxon>Metazoa</taxon>
        <taxon>Ecdysozoa</taxon>
        <taxon>Arthropoda</taxon>
        <taxon>Hexapoda</taxon>
        <taxon>Insecta</taxon>
        <taxon>Pterygota</taxon>
        <taxon>Neoptera</taxon>
        <taxon>Endopterygota</taxon>
        <taxon>Siphonaptera</taxon>
        <taxon>Pulicidae</taxon>
        <taxon>Xenopsyllinae</taxon>
        <taxon>Xenopsylla</taxon>
    </lineage>
</organism>
<accession>A0A6M2DG72</accession>
<dbReference type="GO" id="GO:0003735">
    <property type="term" value="F:structural constituent of ribosome"/>
    <property type="evidence" value="ECO:0007669"/>
    <property type="project" value="InterPro"/>
</dbReference>
<sequence length="193" mass="22478">MSIKYIGRTTNFEGKTLWEILGNLKNFGVGRVVIRNGHQRYEEKCFYRIMKEEALHNEDPRKIRATVEKVFRGRKYKNLVDICSTSYKADYKLIPKSEEENFCKIDKVSEEKILPRYIDCPPLLREFIMQENLAKGKEMEESMLPIRLGKSKSKLARVAKKNETPNIKIGMGLGTPISPCLYENISVQEERKL</sequence>
<keyword evidence="1" id="KW-0687">Ribonucleoprotein</keyword>